<organism evidence="7 8">
    <name type="scientific">Nibrella viscosa</name>
    <dbReference type="NCBI Taxonomy" id="1084524"/>
    <lineage>
        <taxon>Bacteria</taxon>
        <taxon>Pseudomonadati</taxon>
        <taxon>Bacteroidota</taxon>
        <taxon>Cytophagia</taxon>
        <taxon>Cytophagales</taxon>
        <taxon>Spirosomataceae</taxon>
        <taxon>Nibrella</taxon>
    </lineage>
</organism>
<dbReference type="SMART" id="SM00388">
    <property type="entry name" value="HisKA"/>
    <property type="match status" value="1"/>
</dbReference>
<dbReference type="Gene3D" id="1.10.287.130">
    <property type="match status" value="1"/>
</dbReference>
<dbReference type="SUPFAM" id="SSF55874">
    <property type="entry name" value="ATPase domain of HSP90 chaperone/DNA topoisomerase II/histidine kinase"/>
    <property type="match status" value="1"/>
</dbReference>
<dbReference type="InterPro" id="IPR005467">
    <property type="entry name" value="His_kinase_dom"/>
</dbReference>
<evidence type="ECO:0000256" key="3">
    <source>
        <dbReference type="ARBA" id="ARBA00022553"/>
    </source>
</evidence>
<evidence type="ECO:0000256" key="2">
    <source>
        <dbReference type="ARBA" id="ARBA00012438"/>
    </source>
</evidence>
<evidence type="ECO:0000256" key="1">
    <source>
        <dbReference type="ARBA" id="ARBA00000085"/>
    </source>
</evidence>
<feature type="transmembrane region" description="Helical" evidence="5">
    <location>
        <begin position="114"/>
        <end position="130"/>
    </location>
</feature>
<dbReference type="InterPro" id="IPR036097">
    <property type="entry name" value="HisK_dim/P_sf"/>
</dbReference>
<comment type="caution">
    <text evidence="7">The sequence shown here is derived from an EMBL/GenBank/DDBJ whole genome shotgun (WGS) entry which is preliminary data.</text>
</comment>
<evidence type="ECO:0000313" key="7">
    <source>
        <dbReference type="EMBL" id="GAA4405116.1"/>
    </source>
</evidence>
<accession>A0ABP8KET5</accession>
<protein>
    <recommendedName>
        <fullName evidence="2">histidine kinase</fullName>
        <ecNumber evidence="2">2.7.13.3</ecNumber>
    </recommendedName>
</protein>
<evidence type="ECO:0000259" key="6">
    <source>
        <dbReference type="PROSITE" id="PS50109"/>
    </source>
</evidence>
<dbReference type="RefSeq" id="WP_345267181.1">
    <property type="nucleotide sequence ID" value="NZ_BAABHB010000003.1"/>
</dbReference>
<dbReference type="InterPro" id="IPR003594">
    <property type="entry name" value="HATPase_dom"/>
</dbReference>
<dbReference type="InterPro" id="IPR003661">
    <property type="entry name" value="HisK_dim/P_dom"/>
</dbReference>
<dbReference type="SMART" id="SM00387">
    <property type="entry name" value="HATPase_c"/>
    <property type="match status" value="1"/>
</dbReference>
<proteinExistence type="predicted"/>
<keyword evidence="5" id="KW-0472">Membrane</keyword>
<dbReference type="EMBL" id="BAABHB010000003">
    <property type="protein sequence ID" value="GAA4405116.1"/>
    <property type="molecule type" value="Genomic_DNA"/>
</dbReference>
<reference evidence="8" key="1">
    <citation type="journal article" date="2019" name="Int. J. Syst. Evol. Microbiol.">
        <title>The Global Catalogue of Microorganisms (GCM) 10K type strain sequencing project: providing services to taxonomists for standard genome sequencing and annotation.</title>
        <authorList>
            <consortium name="The Broad Institute Genomics Platform"/>
            <consortium name="The Broad Institute Genome Sequencing Center for Infectious Disease"/>
            <person name="Wu L."/>
            <person name="Ma J."/>
        </authorList>
    </citation>
    <scope>NUCLEOTIDE SEQUENCE [LARGE SCALE GENOMIC DNA]</scope>
    <source>
        <strain evidence="8">JCM 17925</strain>
    </source>
</reference>
<dbReference type="EC" id="2.7.13.3" evidence="2"/>
<evidence type="ECO:0000313" key="8">
    <source>
        <dbReference type="Proteomes" id="UP001500936"/>
    </source>
</evidence>
<feature type="transmembrane region" description="Helical" evidence="5">
    <location>
        <begin position="82"/>
        <end position="102"/>
    </location>
</feature>
<dbReference type="PANTHER" id="PTHR43065:SF42">
    <property type="entry name" value="TWO-COMPONENT SENSOR PPRA"/>
    <property type="match status" value="1"/>
</dbReference>
<dbReference type="PROSITE" id="PS50109">
    <property type="entry name" value="HIS_KIN"/>
    <property type="match status" value="1"/>
</dbReference>
<keyword evidence="5" id="KW-0812">Transmembrane</keyword>
<dbReference type="PANTHER" id="PTHR43065">
    <property type="entry name" value="SENSOR HISTIDINE KINASE"/>
    <property type="match status" value="1"/>
</dbReference>
<feature type="transmembrane region" description="Helical" evidence="5">
    <location>
        <begin position="58"/>
        <end position="75"/>
    </location>
</feature>
<evidence type="ECO:0000256" key="4">
    <source>
        <dbReference type="SAM" id="Coils"/>
    </source>
</evidence>
<dbReference type="Pfam" id="PF02518">
    <property type="entry name" value="HATPase_c"/>
    <property type="match status" value="1"/>
</dbReference>
<dbReference type="PRINTS" id="PR00344">
    <property type="entry name" value="BCTRLSENSOR"/>
</dbReference>
<name>A0ABP8KET5_9BACT</name>
<evidence type="ECO:0000256" key="5">
    <source>
        <dbReference type="SAM" id="Phobius"/>
    </source>
</evidence>
<dbReference type="Proteomes" id="UP001500936">
    <property type="component" value="Unassembled WGS sequence"/>
</dbReference>
<feature type="coiled-coil region" evidence="4">
    <location>
        <begin position="131"/>
        <end position="254"/>
    </location>
</feature>
<sequence>MNIIAFLIAFFLLRFLRQSLRDSPKLPEWDNRLAMARNVVIAILVVDVLTNFDMVTSWLWSLLLLAIVGGAYVLEEFRSVRLMLYAVALYAGLALVATGVNLWSHELYKTIEDYVQAGGVFAVIWVIVMWRTTQKQQKALEEERKKRLQEEENTRIIAAKKDELEVMVQERTAEITRRKEELEHALADLQATQTKLIQQEKMASLGELTAGIAHEIQNPLNFVNNLAEVSAELVEELEEERKKGEGDRDKELEEEILTDLKDSLAKITHHGKRADSIVRGMLQHSRFSSGQKEPTDLNALADEYLRLAYHGLRAKDKSFNADLRMNLDPSLGKVKVDPQEMGRVLLNLYNNAFYATQEKAKSLANGRSTLAYQPQVSVSTQIKHAASEEDVDQVEIRVKDNGMGIPQEIINKIYQPFFTTKPTGQGTGLGLSLSYDIVTKGHGGDLSVETEPGQYSEFIIHLPCRTA</sequence>
<dbReference type="Gene3D" id="3.30.565.10">
    <property type="entry name" value="Histidine kinase-like ATPase, C-terminal domain"/>
    <property type="match status" value="1"/>
</dbReference>
<keyword evidence="3" id="KW-0597">Phosphoprotein</keyword>
<keyword evidence="4" id="KW-0175">Coiled coil</keyword>
<keyword evidence="8" id="KW-1185">Reference proteome</keyword>
<dbReference type="InterPro" id="IPR004358">
    <property type="entry name" value="Sig_transdc_His_kin-like_C"/>
</dbReference>
<feature type="domain" description="Histidine kinase" evidence="6">
    <location>
        <begin position="211"/>
        <end position="466"/>
    </location>
</feature>
<comment type="catalytic activity">
    <reaction evidence="1">
        <text>ATP + protein L-histidine = ADP + protein N-phospho-L-histidine.</text>
        <dbReference type="EC" id="2.7.13.3"/>
    </reaction>
</comment>
<dbReference type="SUPFAM" id="SSF47384">
    <property type="entry name" value="Homodimeric domain of signal transducing histidine kinase"/>
    <property type="match status" value="1"/>
</dbReference>
<keyword evidence="5" id="KW-1133">Transmembrane helix</keyword>
<dbReference type="InterPro" id="IPR036890">
    <property type="entry name" value="HATPase_C_sf"/>
</dbReference>
<dbReference type="CDD" id="cd00082">
    <property type="entry name" value="HisKA"/>
    <property type="match status" value="1"/>
</dbReference>
<gene>
    <name evidence="7" type="ORF">GCM10023187_23220</name>
</gene>